<evidence type="ECO:0000256" key="1">
    <source>
        <dbReference type="ARBA" id="ARBA00022679"/>
    </source>
</evidence>
<dbReference type="PANTHER" id="PTHR34069">
    <property type="entry name" value="3-OXOACYL-[ACYL-CARRIER-PROTEIN] SYNTHASE 3"/>
    <property type="match status" value="1"/>
</dbReference>
<dbReference type="GO" id="GO:0044550">
    <property type="term" value="P:secondary metabolite biosynthetic process"/>
    <property type="evidence" value="ECO:0007669"/>
    <property type="project" value="TreeGrafter"/>
</dbReference>
<dbReference type="RefSeq" id="WP_046154219.1">
    <property type="nucleotide sequence ID" value="NZ_CADFGU010000004.1"/>
</dbReference>
<evidence type="ECO:0000256" key="3">
    <source>
        <dbReference type="SAM" id="Phobius"/>
    </source>
</evidence>
<keyword evidence="3" id="KW-1133">Transmembrane helix</keyword>
<evidence type="ECO:0000256" key="2">
    <source>
        <dbReference type="ARBA" id="ARBA00023315"/>
    </source>
</evidence>
<reference evidence="5 6" key="1">
    <citation type="submission" date="2015-03" db="EMBL/GenBank/DDBJ databases">
        <title>Draft Genome Sequence of Burkholderia andropogonis type strain ICMP2807, isolated from Sorghum bicolor.</title>
        <authorList>
            <person name="Lopes-Santos L."/>
            <person name="Castro D.B."/>
            <person name="Ottoboni L.M."/>
            <person name="Park D."/>
            <person name="Weirc B.S."/>
            <person name="Destefano S.A."/>
        </authorList>
    </citation>
    <scope>NUCLEOTIDE SEQUENCE [LARGE SCALE GENOMIC DNA]</scope>
    <source>
        <strain evidence="5 6">ICMP2807</strain>
    </source>
</reference>
<dbReference type="PATRIC" id="fig|28092.6.peg.5661"/>
<dbReference type="InterPro" id="IPR013747">
    <property type="entry name" value="ACP_syn_III_C"/>
</dbReference>
<proteinExistence type="predicted"/>
<keyword evidence="6" id="KW-1185">Reference proteome</keyword>
<dbReference type="SUPFAM" id="SSF53901">
    <property type="entry name" value="Thiolase-like"/>
    <property type="match status" value="1"/>
</dbReference>
<dbReference type="STRING" id="28092.WM40_24090"/>
<dbReference type="AlphaFoldDB" id="A0A0F5JTW5"/>
<dbReference type="CDD" id="cd00827">
    <property type="entry name" value="init_cond_enzymes"/>
    <property type="match status" value="1"/>
</dbReference>
<accession>A0A0F5JTW5</accession>
<evidence type="ECO:0000313" key="5">
    <source>
        <dbReference type="EMBL" id="KKB61283.1"/>
    </source>
</evidence>
<evidence type="ECO:0000313" key="6">
    <source>
        <dbReference type="Proteomes" id="UP000033618"/>
    </source>
</evidence>
<keyword evidence="3" id="KW-0812">Transmembrane</keyword>
<dbReference type="GO" id="GO:0016746">
    <property type="term" value="F:acyltransferase activity"/>
    <property type="evidence" value="ECO:0007669"/>
    <property type="project" value="UniProtKB-KW"/>
</dbReference>
<dbReference type="EMBL" id="LAQU01000052">
    <property type="protein sequence ID" value="KKB61283.1"/>
    <property type="molecule type" value="Genomic_DNA"/>
</dbReference>
<comment type="caution">
    <text evidence="5">The sequence shown here is derived from an EMBL/GenBank/DDBJ whole genome shotgun (WGS) entry which is preliminary data.</text>
</comment>
<sequence>MLMVEDICYVIPEQREDIAPMREKIGLSDAEMKVYTRIYGLGRVPVHRGPIEQMMTPMVRALIERNDVDPARVKYLVHCHTAQMTWPYMRSLPAEICGDAGLTRAVGFGMTASNCASTMVALRSLDVLLAAEPDDDALAIVVTADQAFSRTLRWIPNTTFCGDAAAALLLGKRDKGARLAALRTNTFGQHSRGIWQRREEAGEFDRTYPERLAQVMKQTLDDAGLAWSDIKVVFPHNVNLFSWQRVSKILQLPLERIFLDLLPETGHCFGADMLFNWAVGRERQRVERGDAVMIATAGIGAVFAAAIFLEG</sequence>
<feature type="domain" description="Beta-ketoacyl-[acyl-carrier-protein] synthase III C-terminal" evidence="4">
    <location>
        <begin position="220"/>
        <end position="308"/>
    </location>
</feature>
<dbReference type="PANTHER" id="PTHR34069:SF2">
    <property type="entry name" value="BETA-KETOACYL-[ACYL-CARRIER-PROTEIN] SYNTHASE III"/>
    <property type="match status" value="1"/>
</dbReference>
<evidence type="ECO:0000259" key="4">
    <source>
        <dbReference type="Pfam" id="PF08541"/>
    </source>
</evidence>
<dbReference type="OrthoDB" id="2636646at2"/>
<dbReference type="Proteomes" id="UP000033618">
    <property type="component" value="Unassembled WGS sequence"/>
</dbReference>
<keyword evidence="3" id="KW-0472">Membrane</keyword>
<keyword evidence="1" id="KW-0808">Transferase</keyword>
<name>A0A0F5JTW5_9BURK</name>
<protein>
    <recommendedName>
        <fullName evidence="4">Beta-ketoacyl-[acyl-carrier-protein] synthase III C-terminal domain-containing protein</fullName>
    </recommendedName>
</protein>
<dbReference type="InterPro" id="IPR016039">
    <property type="entry name" value="Thiolase-like"/>
</dbReference>
<keyword evidence="2" id="KW-0012">Acyltransferase</keyword>
<dbReference type="Gene3D" id="3.40.47.10">
    <property type="match status" value="2"/>
</dbReference>
<feature type="transmembrane region" description="Helical" evidence="3">
    <location>
        <begin position="291"/>
        <end position="309"/>
    </location>
</feature>
<gene>
    <name evidence="5" type="ORF">WM40_24090</name>
</gene>
<dbReference type="Pfam" id="PF08541">
    <property type="entry name" value="ACP_syn_III_C"/>
    <property type="match status" value="1"/>
</dbReference>
<organism evidence="5 6">
    <name type="scientific">Robbsia andropogonis</name>
    <dbReference type="NCBI Taxonomy" id="28092"/>
    <lineage>
        <taxon>Bacteria</taxon>
        <taxon>Pseudomonadati</taxon>
        <taxon>Pseudomonadota</taxon>
        <taxon>Betaproteobacteria</taxon>
        <taxon>Burkholderiales</taxon>
        <taxon>Burkholderiaceae</taxon>
        <taxon>Robbsia</taxon>
    </lineage>
</organism>